<dbReference type="Pfam" id="PF00856">
    <property type="entry name" value="SET"/>
    <property type="match status" value="1"/>
</dbReference>
<comment type="subcellular location">
    <subcellularLocation>
        <location evidence="1">Chromosome</location>
    </subcellularLocation>
</comment>
<dbReference type="STRING" id="684364.F4PBN8"/>
<gene>
    <name evidence="9" type="ORF">BATDEDRAFT_6084</name>
</gene>
<dbReference type="InParanoid" id="F4PBN8"/>
<dbReference type="PANTHER" id="PTHR46223">
    <property type="entry name" value="HISTONE-LYSINE N-METHYLTRANSFERASE SUV39H"/>
    <property type="match status" value="1"/>
</dbReference>
<dbReference type="GO" id="GO:0005694">
    <property type="term" value="C:chromosome"/>
    <property type="evidence" value="ECO:0007669"/>
    <property type="project" value="UniProtKB-SubCell"/>
</dbReference>
<keyword evidence="10" id="KW-1185">Reference proteome</keyword>
<protein>
    <recommendedName>
        <fullName evidence="8">SET domain-containing protein</fullName>
    </recommendedName>
</protein>
<evidence type="ECO:0000256" key="6">
    <source>
        <dbReference type="ARBA" id="ARBA00022723"/>
    </source>
</evidence>
<evidence type="ECO:0000313" key="10">
    <source>
        <dbReference type="Proteomes" id="UP000007241"/>
    </source>
</evidence>
<keyword evidence="7" id="KW-0862">Zinc</keyword>
<dbReference type="AlphaFoldDB" id="F4PBN8"/>
<evidence type="ECO:0000313" key="9">
    <source>
        <dbReference type="EMBL" id="EGF77477.1"/>
    </source>
</evidence>
<evidence type="ECO:0000256" key="2">
    <source>
        <dbReference type="ARBA" id="ARBA00022454"/>
    </source>
</evidence>
<dbReference type="InterPro" id="IPR046341">
    <property type="entry name" value="SET_dom_sf"/>
</dbReference>
<dbReference type="GO" id="GO:0008168">
    <property type="term" value="F:methyltransferase activity"/>
    <property type="evidence" value="ECO:0007669"/>
    <property type="project" value="UniProtKB-KW"/>
</dbReference>
<feature type="non-terminal residue" evidence="9">
    <location>
        <position position="1"/>
    </location>
</feature>
<organism evidence="9 10">
    <name type="scientific">Batrachochytrium dendrobatidis (strain JAM81 / FGSC 10211)</name>
    <name type="common">Frog chytrid fungus</name>
    <dbReference type="NCBI Taxonomy" id="684364"/>
    <lineage>
        <taxon>Eukaryota</taxon>
        <taxon>Fungi</taxon>
        <taxon>Fungi incertae sedis</taxon>
        <taxon>Chytridiomycota</taxon>
        <taxon>Chytridiomycota incertae sedis</taxon>
        <taxon>Chytridiomycetes</taxon>
        <taxon>Rhizophydiales</taxon>
        <taxon>Rhizophydiales incertae sedis</taxon>
        <taxon>Batrachochytrium</taxon>
    </lineage>
</organism>
<dbReference type="InterPro" id="IPR001214">
    <property type="entry name" value="SET_dom"/>
</dbReference>
<evidence type="ECO:0000259" key="8">
    <source>
        <dbReference type="PROSITE" id="PS50280"/>
    </source>
</evidence>
<dbReference type="Proteomes" id="UP000007241">
    <property type="component" value="Unassembled WGS sequence"/>
</dbReference>
<dbReference type="GO" id="GO:0032259">
    <property type="term" value="P:methylation"/>
    <property type="evidence" value="ECO:0007669"/>
    <property type="project" value="UniProtKB-KW"/>
</dbReference>
<dbReference type="OrthoDB" id="308383at2759"/>
<dbReference type="RefSeq" id="XP_006681855.1">
    <property type="nucleotide sequence ID" value="XM_006681792.1"/>
</dbReference>
<feature type="domain" description="SET" evidence="8">
    <location>
        <begin position="25"/>
        <end position="151"/>
    </location>
</feature>
<dbReference type="InterPro" id="IPR050973">
    <property type="entry name" value="H3K9_Histone-Lys_N-MTase"/>
</dbReference>
<keyword evidence="6" id="KW-0479">Metal-binding</keyword>
<evidence type="ECO:0000256" key="3">
    <source>
        <dbReference type="ARBA" id="ARBA00022603"/>
    </source>
</evidence>
<proteinExistence type="predicted"/>
<keyword evidence="3" id="KW-0489">Methyltransferase</keyword>
<dbReference type="SUPFAM" id="SSF82199">
    <property type="entry name" value="SET domain"/>
    <property type="match status" value="1"/>
</dbReference>
<dbReference type="PROSITE" id="PS50280">
    <property type="entry name" value="SET"/>
    <property type="match status" value="1"/>
</dbReference>
<dbReference type="SMART" id="SM00317">
    <property type="entry name" value="SET"/>
    <property type="match status" value="1"/>
</dbReference>
<dbReference type="GO" id="GO:0046872">
    <property type="term" value="F:metal ion binding"/>
    <property type="evidence" value="ECO:0007669"/>
    <property type="project" value="UniProtKB-KW"/>
</dbReference>
<keyword evidence="2" id="KW-0158">Chromosome</keyword>
<dbReference type="PANTHER" id="PTHR46223:SF3">
    <property type="entry name" value="HISTONE-LYSINE N-METHYLTRANSFERASE SET-23"/>
    <property type="match status" value="1"/>
</dbReference>
<keyword evidence="4" id="KW-0808">Transferase</keyword>
<dbReference type="GeneID" id="18241573"/>
<reference evidence="9 10" key="1">
    <citation type="submission" date="2009-12" db="EMBL/GenBank/DDBJ databases">
        <title>The draft genome of Batrachochytrium dendrobatidis.</title>
        <authorList>
            <consortium name="US DOE Joint Genome Institute (JGI-PGF)"/>
            <person name="Kuo A."/>
            <person name="Salamov A."/>
            <person name="Schmutz J."/>
            <person name="Lucas S."/>
            <person name="Pitluck S."/>
            <person name="Rosenblum E."/>
            <person name="Stajich J."/>
            <person name="Eisen M."/>
            <person name="Grigoriev I.V."/>
        </authorList>
    </citation>
    <scope>NUCLEOTIDE SEQUENCE [LARGE SCALE GENOMIC DNA]</scope>
    <source>
        <strain evidence="10">JAM81 / FGSC 10211</strain>
    </source>
</reference>
<dbReference type="Gene3D" id="2.170.270.10">
    <property type="entry name" value="SET domain"/>
    <property type="match status" value="1"/>
</dbReference>
<feature type="non-terminal residue" evidence="9">
    <location>
        <position position="155"/>
    </location>
</feature>
<keyword evidence="5" id="KW-0949">S-adenosyl-L-methionine</keyword>
<dbReference type="OMA" id="DGRQCCL"/>
<evidence type="ECO:0000256" key="4">
    <source>
        <dbReference type="ARBA" id="ARBA00022679"/>
    </source>
</evidence>
<sequence length="155" mass="17357">IKECNDKCSCNASCPNRVSQRPSMARLDVFWCGERGWGVRTKNRLPAGAFVSKYFGEVITEAEAASRNNESREYHFAMDFNEGLLNDQGIPIKIIDAYKCGNVSRFFNHSCVPNMASYCVQVDSVDPDVHHIAFFTVRPIAAGEELTFDYSNSSV</sequence>
<dbReference type="EMBL" id="GL882892">
    <property type="protein sequence ID" value="EGF77477.1"/>
    <property type="molecule type" value="Genomic_DNA"/>
</dbReference>
<dbReference type="HOGENOM" id="CLU_020840_3_5_1"/>
<name>F4PBN8_BATDJ</name>
<evidence type="ECO:0000256" key="1">
    <source>
        <dbReference type="ARBA" id="ARBA00004286"/>
    </source>
</evidence>
<evidence type="ECO:0000256" key="7">
    <source>
        <dbReference type="ARBA" id="ARBA00022833"/>
    </source>
</evidence>
<accession>F4PBN8</accession>
<evidence type="ECO:0000256" key="5">
    <source>
        <dbReference type="ARBA" id="ARBA00022691"/>
    </source>
</evidence>